<dbReference type="GO" id="GO:0140693">
    <property type="term" value="F:molecular condensate scaffold activity"/>
    <property type="evidence" value="ECO:0007669"/>
    <property type="project" value="Ensembl"/>
</dbReference>
<feature type="region of interest" description="Disordered" evidence="4">
    <location>
        <begin position="19"/>
        <end position="201"/>
    </location>
</feature>
<feature type="compositionally biased region" description="Basic residues" evidence="4">
    <location>
        <begin position="221"/>
        <end position="233"/>
    </location>
</feature>
<feature type="compositionally biased region" description="Basic and acidic residues" evidence="4">
    <location>
        <begin position="120"/>
        <end position="130"/>
    </location>
</feature>
<sequence length="359" mass="40331">MASLAAKDSYLQNLAKKICSQQTREPQKRKFASKTGSPGDAGPPKKKKKRKQKQQQQEKPQKRAEKAQPPQDGPSSTKQPAALRGPKPAVAGKKGGPSQNGGPAGPAAPGPSSFVGIDILRQRLQEKIREASGQGSAKELSPAALEKRRRRKQEKERKKRKRKELKAKEKAAEAEAQVKESGEAEAPGPAPAGRPPRAQLDLVFNRVEVGEEVGEAPVGKAQKRKEKQQKLKGKLTPLTGKNYRQLLERLEARKSKLEDLKDRDPGKAQQLDVKMRWTNLLYKAEGVKIRDDEELLRAALKRKEKRKAQRRRQWEKRTEQVVEKMQRRQDRRRGNIRKKKEMSAASLSISPHNRSLALL</sequence>
<protein>
    <submittedName>
        <fullName evidence="6">Surfeit 6</fullName>
    </submittedName>
</protein>
<feature type="region of interest" description="Disordered" evidence="4">
    <location>
        <begin position="319"/>
        <end position="352"/>
    </location>
</feature>
<proteinExistence type="inferred from homology"/>
<organism evidence="6 7">
    <name type="scientific">Ornithorhynchus anatinus</name>
    <name type="common">Duckbill platypus</name>
    <dbReference type="NCBI Taxonomy" id="9258"/>
    <lineage>
        <taxon>Eukaryota</taxon>
        <taxon>Metazoa</taxon>
        <taxon>Chordata</taxon>
        <taxon>Craniata</taxon>
        <taxon>Vertebrata</taxon>
        <taxon>Euteleostomi</taxon>
        <taxon>Mammalia</taxon>
        <taxon>Monotremata</taxon>
        <taxon>Ornithorhynchidae</taxon>
        <taxon>Ornithorhynchus</taxon>
    </lineage>
</organism>
<feature type="compositionally biased region" description="Basic residues" evidence="4">
    <location>
        <begin position="147"/>
        <end position="165"/>
    </location>
</feature>
<keyword evidence="7" id="KW-1185">Reference proteome</keyword>
<evidence type="ECO:0000256" key="3">
    <source>
        <dbReference type="ARBA" id="ARBA00023242"/>
    </source>
</evidence>
<keyword evidence="3" id="KW-0539">Nucleus</keyword>
<reference evidence="6" key="3">
    <citation type="submission" date="2025-09" db="UniProtKB">
        <authorList>
            <consortium name="Ensembl"/>
        </authorList>
    </citation>
    <scope>IDENTIFICATION</scope>
    <source>
        <strain evidence="6">Glennie</strain>
    </source>
</reference>
<dbReference type="Pfam" id="PF04935">
    <property type="entry name" value="SURF6"/>
    <property type="match status" value="1"/>
</dbReference>
<dbReference type="GO" id="GO:0005654">
    <property type="term" value="C:nucleoplasm"/>
    <property type="evidence" value="ECO:0007669"/>
    <property type="project" value="Ensembl"/>
</dbReference>
<feature type="region of interest" description="Disordered" evidence="4">
    <location>
        <begin position="215"/>
        <end position="240"/>
    </location>
</feature>
<dbReference type="Bgee" id="ENSOANG00000039386">
    <property type="expression patterns" value="Expressed in fibroblast and 8 other cell types or tissues"/>
</dbReference>
<feature type="compositionally biased region" description="Gly residues" evidence="4">
    <location>
        <begin position="93"/>
        <end position="104"/>
    </location>
</feature>
<feature type="compositionally biased region" description="Basic and acidic residues" evidence="4">
    <location>
        <begin position="319"/>
        <end position="328"/>
    </location>
</feature>
<name>A0A6I8P0S1_ORNAN</name>
<comment type="subcellular location">
    <subcellularLocation>
        <location evidence="1">Nucleus</location>
    </subcellularLocation>
</comment>
<dbReference type="GO" id="GO:0003723">
    <property type="term" value="F:RNA binding"/>
    <property type="evidence" value="ECO:0000318"/>
    <property type="project" value="GO_Central"/>
</dbReference>
<dbReference type="GO" id="GO:0042274">
    <property type="term" value="P:ribosomal small subunit biogenesis"/>
    <property type="evidence" value="ECO:0000318"/>
    <property type="project" value="GO_Central"/>
</dbReference>
<dbReference type="PANTHER" id="PTHR14369:SF0">
    <property type="entry name" value="SURFEIT LOCUS PROTEIN 6"/>
    <property type="match status" value="1"/>
</dbReference>
<evidence type="ECO:0000313" key="7">
    <source>
        <dbReference type="Proteomes" id="UP000002279"/>
    </source>
</evidence>
<dbReference type="GeneTree" id="ENSGT00390000006980"/>
<evidence type="ECO:0000256" key="4">
    <source>
        <dbReference type="SAM" id="MobiDB-lite"/>
    </source>
</evidence>
<accession>A0A6I8P0S1</accession>
<dbReference type="Ensembl" id="ENSOANT00000074088.1">
    <property type="protein sequence ID" value="ENSOANP00000047394.1"/>
    <property type="gene ID" value="ENSOANG00000039386.1"/>
</dbReference>
<gene>
    <name evidence="6" type="primary">SURF6</name>
</gene>
<dbReference type="OMA" id="RIETTQK"/>
<reference evidence="6 7" key="1">
    <citation type="journal article" date="2008" name="Nature">
        <title>Genome analysis of the platypus reveals unique signatures of evolution.</title>
        <authorList>
            <person name="Warren W.C."/>
            <person name="Hillier L.W."/>
            <person name="Marshall Graves J.A."/>
            <person name="Birney E."/>
            <person name="Ponting C.P."/>
            <person name="Grutzner F."/>
            <person name="Belov K."/>
            <person name="Miller W."/>
            <person name="Clarke L."/>
            <person name="Chinwalla A.T."/>
            <person name="Yang S.P."/>
            <person name="Heger A."/>
            <person name="Locke D.P."/>
            <person name="Miethke P."/>
            <person name="Waters P.D."/>
            <person name="Veyrunes F."/>
            <person name="Fulton L."/>
            <person name="Fulton B."/>
            <person name="Graves T."/>
            <person name="Wallis J."/>
            <person name="Puente X.S."/>
            <person name="Lopez-Otin C."/>
            <person name="Ordonez G.R."/>
            <person name="Eichler E.E."/>
            <person name="Chen L."/>
            <person name="Cheng Z."/>
            <person name="Deakin J.E."/>
            <person name="Alsop A."/>
            <person name="Thompson K."/>
            <person name="Kirby P."/>
            <person name="Papenfuss A.T."/>
            <person name="Wakefield M.J."/>
            <person name="Olender T."/>
            <person name="Lancet D."/>
            <person name="Huttley G.A."/>
            <person name="Smit A.F."/>
            <person name="Pask A."/>
            <person name="Temple-Smith P."/>
            <person name="Batzer M.A."/>
            <person name="Walker J.A."/>
            <person name="Konkel M.K."/>
            <person name="Harris R.S."/>
            <person name="Whittington C.M."/>
            <person name="Wong E.S."/>
            <person name="Gemmell N.J."/>
            <person name="Buschiazzo E."/>
            <person name="Vargas Jentzsch I.M."/>
            <person name="Merkel A."/>
            <person name="Schmitz J."/>
            <person name="Zemann A."/>
            <person name="Churakov G."/>
            <person name="Kriegs J.O."/>
            <person name="Brosius J."/>
            <person name="Murchison E.P."/>
            <person name="Sachidanandam R."/>
            <person name="Smith C."/>
            <person name="Hannon G.J."/>
            <person name="Tsend-Ayush E."/>
            <person name="McMillan D."/>
            <person name="Attenborough R."/>
            <person name="Rens W."/>
            <person name="Ferguson-Smith M."/>
            <person name="Lefevre C.M."/>
            <person name="Sharp J.A."/>
            <person name="Nicholas K.R."/>
            <person name="Ray D.A."/>
            <person name="Kube M."/>
            <person name="Reinhardt R."/>
            <person name="Pringle T.H."/>
            <person name="Taylor J."/>
            <person name="Jones R.C."/>
            <person name="Nixon B."/>
            <person name="Dacheux J.L."/>
            <person name="Niwa H."/>
            <person name="Sekita Y."/>
            <person name="Huang X."/>
            <person name="Stark A."/>
            <person name="Kheradpour P."/>
            <person name="Kellis M."/>
            <person name="Flicek P."/>
            <person name="Chen Y."/>
            <person name="Webber C."/>
            <person name="Hardison R."/>
            <person name="Nelson J."/>
            <person name="Hallsworth-Pepin K."/>
            <person name="Delehaunty K."/>
            <person name="Markovic C."/>
            <person name="Minx P."/>
            <person name="Feng Y."/>
            <person name="Kremitzki C."/>
            <person name="Mitreva M."/>
            <person name="Glasscock J."/>
            <person name="Wylie T."/>
            <person name="Wohldmann P."/>
            <person name="Thiru P."/>
            <person name="Nhan M.N."/>
            <person name="Pohl C.S."/>
            <person name="Smith S.M."/>
            <person name="Hou S."/>
            <person name="Nefedov M."/>
            <person name="de Jong P.J."/>
            <person name="Renfree M.B."/>
            <person name="Mardis E.R."/>
            <person name="Wilson R.K."/>
        </authorList>
    </citation>
    <scope>NUCLEOTIDE SEQUENCE [LARGE SCALE GENOMIC DNA]</scope>
    <source>
        <strain evidence="6 7">Glennie</strain>
    </source>
</reference>
<evidence type="ECO:0000313" key="6">
    <source>
        <dbReference type="Ensembl" id="ENSOANP00000047394.1"/>
    </source>
</evidence>
<dbReference type="InterPro" id="IPR007019">
    <property type="entry name" value="SURF6"/>
</dbReference>
<feature type="compositionally biased region" description="Basic residues" evidence="4">
    <location>
        <begin position="44"/>
        <end position="53"/>
    </location>
</feature>
<dbReference type="GO" id="GO:0042273">
    <property type="term" value="P:ribosomal large subunit biogenesis"/>
    <property type="evidence" value="ECO:0000318"/>
    <property type="project" value="GO_Central"/>
</dbReference>
<evidence type="ECO:0000259" key="5">
    <source>
        <dbReference type="Pfam" id="PF04935"/>
    </source>
</evidence>
<dbReference type="GO" id="GO:0003677">
    <property type="term" value="F:DNA binding"/>
    <property type="evidence" value="ECO:0000318"/>
    <property type="project" value="GO_Central"/>
</dbReference>
<dbReference type="PANTHER" id="PTHR14369">
    <property type="entry name" value="SURFEIT LOCUS PROTEIN 6"/>
    <property type="match status" value="1"/>
</dbReference>
<dbReference type="InterPro" id="IPR029190">
    <property type="entry name" value="Rrp14/SURF6_C"/>
</dbReference>
<dbReference type="FunCoup" id="A0A6I8P0S1">
    <property type="interactions" value="1524"/>
</dbReference>
<feature type="compositionally biased region" description="Basic residues" evidence="4">
    <location>
        <begin position="329"/>
        <end position="340"/>
    </location>
</feature>
<dbReference type="GO" id="GO:0005694">
    <property type="term" value="C:chromosome"/>
    <property type="evidence" value="ECO:0007669"/>
    <property type="project" value="Ensembl"/>
</dbReference>
<evidence type="ECO:0000256" key="2">
    <source>
        <dbReference type="ARBA" id="ARBA00005904"/>
    </source>
</evidence>
<feature type="compositionally biased region" description="Basic and acidic residues" evidence="4">
    <location>
        <begin position="166"/>
        <end position="182"/>
    </location>
</feature>
<reference evidence="6" key="2">
    <citation type="submission" date="2025-08" db="UniProtKB">
        <authorList>
            <consortium name="Ensembl"/>
        </authorList>
    </citation>
    <scope>IDENTIFICATION</scope>
    <source>
        <strain evidence="6">Glennie</strain>
    </source>
</reference>
<dbReference type="Proteomes" id="UP000002279">
    <property type="component" value="Chromosome 4"/>
</dbReference>
<dbReference type="GO" id="GO:0005730">
    <property type="term" value="C:nucleolus"/>
    <property type="evidence" value="ECO:0000318"/>
    <property type="project" value="GO_Central"/>
</dbReference>
<comment type="similarity">
    <text evidence="2">Belongs to the SURF6 family.</text>
</comment>
<dbReference type="AlphaFoldDB" id="A0A6I8P0S1"/>
<feature type="domain" description="Ribosomal RNA-processing protein 14/surfeit locus protein 6 C-terminal" evidence="5">
    <location>
        <begin position="144"/>
        <end position="342"/>
    </location>
</feature>
<evidence type="ECO:0000256" key="1">
    <source>
        <dbReference type="ARBA" id="ARBA00004123"/>
    </source>
</evidence>
<dbReference type="InParanoid" id="A0A6I8P0S1"/>